<evidence type="ECO:0000259" key="3">
    <source>
        <dbReference type="PROSITE" id="PS50060"/>
    </source>
</evidence>
<dbReference type="PROSITE" id="PS50060">
    <property type="entry name" value="MAM_2"/>
    <property type="match status" value="2"/>
</dbReference>
<dbReference type="PROSITE" id="PS01209">
    <property type="entry name" value="LDLRA_1"/>
    <property type="match status" value="1"/>
</dbReference>
<dbReference type="Gene3D" id="2.60.120.200">
    <property type="match status" value="2"/>
</dbReference>
<dbReference type="WBParaSite" id="nRc.2.0.1.t27434-RA">
    <property type="protein sequence ID" value="nRc.2.0.1.t27434-RA"/>
    <property type="gene ID" value="nRc.2.0.1.g27434"/>
</dbReference>
<comment type="caution">
    <text evidence="2">Lacks conserved residue(s) required for the propagation of feature annotation.</text>
</comment>
<dbReference type="GO" id="GO:0016020">
    <property type="term" value="C:membrane"/>
    <property type="evidence" value="ECO:0007669"/>
    <property type="project" value="InterPro"/>
</dbReference>
<dbReference type="Proteomes" id="UP000887565">
    <property type="component" value="Unplaced"/>
</dbReference>
<protein>
    <submittedName>
        <fullName evidence="5">MAM domain-containing protein</fullName>
    </submittedName>
</protein>
<dbReference type="Gene3D" id="4.10.400.10">
    <property type="entry name" value="Low-density Lipoprotein Receptor"/>
    <property type="match status" value="1"/>
</dbReference>
<keyword evidence="4" id="KW-1185">Reference proteome</keyword>
<dbReference type="SUPFAM" id="SSF57424">
    <property type="entry name" value="LDL receptor-like module"/>
    <property type="match status" value="1"/>
</dbReference>
<dbReference type="SUPFAM" id="SSF49899">
    <property type="entry name" value="Concanavalin A-like lectins/glucanases"/>
    <property type="match status" value="1"/>
</dbReference>
<dbReference type="OMA" id="ESHKHIV"/>
<sequence length="350" mass="40084">MATVHTVIYYLEEDLCSSRSSFAKEWTITFLNTRLQCDFESPKPCAWTFDPPSDAGGFRIISGMQNNKNESVCVPGHYAYFGTNKNEEVTVKIVSPYYQYTSPTCKLKFKYNLHGLPSKTEIFVVLDYLADQSTKHKLTDTEIKTFKMISGLTTTWQSASVNVGQIPRTTRIRLEAWLSNAKDNSLHVVPYTADAMIDDIALIDCEEELYHPDPCQSNRTKKYRCALSKVCIEWDQVCDMKVDCYGGDDEDANLHNCTQVPQGARCDFEKNMCGWVNITDIHGFRWLRVNESHKHIVQADHTNAEFSTDHTYKNASVRNKTREKYNVGLLFTHGYLLHSKAHLKMNRLQG</sequence>
<dbReference type="InterPro" id="IPR013320">
    <property type="entry name" value="ConA-like_dom_sf"/>
</dbReference>
<dbReference type="InterPro" id="IPR000998">
    <property type="entry name" value="MAM_dom"/>
</dbReference>
<evidence type="ECO:0000313" key="4">
    <source>
        <dbReference type="Proteomes" id="UP000887565"/>
    </source>
</evidence>
<proteinExistence type="predicted"/>
<feature type="domain" description="MAM" evidence="3">
    <location>
        <begin position="264"/>
        <end position="303"/>
    </location>
</feature>
<dbReference type="AlphaFoldDB" id="A0A915JMK0"/>
<evidence type="ECO:0000313" key="5">
    <source>
        <dbReference type="WBParaSite" id="nRc.2.0.1.t27434-RA"/>
    </source>
</evidence>
<name>A0A915JMK0_ROMCU</name>
<dbReference type="Pfam" id="PF00629">
    <property type="entry name" value="MAM"/>
    <property type="match status" value="1"/>
</dbReference>
<evidence type="ECO:0000256" key="2">
    <source>
        <dbReference type="PROSITE-ProRule" id="PRU00124"/>
    </source>
</evidence>
<feature type="domain" description="MAM" evidence="3">
    <location>
        <begin position="35"/>
        <end position="207"/>
    </location>
</feature>
<dbReference type="CDD" id="cd00112">
    <property type="entry name" value="LDLa"/>
    <property type="match status" value="1"/>
</dbReference>
<dbReference type="SMART" id="SM00192">
    <property type="entry name" value="LDLa"/>
    <property type="match status" value="1"/>
</dbReference>
<dbReference type="InterPro" id="IPR002172">
    <property type="entry name" value="LDrepeatLR_classA_rpt"/>
</dbReference>
<organism evidence="4 5">
    <name type="scientific">Romanomermis culicivorax</name>
    <name type="common">Nematode worm</name>
    <dbReference type="NCBI Taxonomy" id="13658"/>
    <lineage>
        <taxon>Eukaryota</taxon>
        <taxon>Metazoa</taxon>
        <taxon>Ecdysozoa</taxon>
        <taxon>Nematoda</taxon>
        <taxon>Enoplea</taxon>
        <taxon>Dorylaimia</taxon>
        <taxon>Mermithida</taxon>
        <taxon>Mermithoidea</taxon>
        <taxon>Mermithidae</taxon>
        <taxon>Romanomermis</taxon>
    </lineage>
</organism>
<dbReference type="SMART" id="SM00137">
    <property type="entry name" value="MAM"/>
    <property type="match status" value="1"/>
</dbReference>
<accession>A0A915JMK0</accession>
<dbReference type="PROSITE" id="PS50068">
    <property type="entry name" value="LDLRA_2"/>
    <property type="match status" value="1"/>
</dbReference>
<keyword evidence="1" id="KW-1015">Disulfide bond</keyword>
<evidence type="ECO:0000256" key="1">
    <source>
        <dbReference type="ARBA" id="ARBA00023157"/>
    </source>
</evidence>
<dbReference type="InterPro" id="IPR023415">
    <property type="entry name" value="LDLR_class-A_CS"/>
</dbReference>
<reference evidence="5" key="1">
    <citation type="submission" date="2022-11" db="UniProtKB">
        <authorList>
            <consortium name="WormBaseParasite"/>
        </authorList>
    </citation>
    <scope>IDENTIFICATION</scope>
</reference>
<dbReference type="InterPro" id="IPR036055">
    <property type="entry name" value="LDL_receptor-like_sf"/>
</dbReference>